<evidence type="ECO:0000256" key="7">
    <source>
        <dbReference type="PROSITE-ProRule" id="PRU10141"/>
    </source>
</evidence>
<dbReference type="CDD" id="cd14014">
    <property type="entry name" value="STKc_PknB_like"/>
    <property type="match status" value="1"/>
</dbReference>
<evidence type="ECO:0000256" key="8">
    <source>
        <dbReference type="SAM" id="MobiDB-lite"/>
    </source>
</evidence>
<feature type="region of interest" description="Disordered" evidence="8">
    <location>
        <begin position="288"/>
        <end position="337"/>
    </location>
</feature>
<dbReference type="AlphaFoldDB" id="A0A2G3PSJ9"/>
<accession>A0A2G3PSJ9</accession>
<dbReference type="EMBL" id="PEBD01000004">
    <property type="protein sequence ID" value="PHV68784.1"/>
    <property type="molecule type" value="Genomic_DNA"/>
</dbReference>
<evidence type="ECO:0000256" key="3">
    <source>
        <dbReference type="ARBA" id="ARBA00022679"/>
    </source>
</evidence>
<keyword evidence="9" id="KW-0472">Membrane</keyword>
<keyword evidence="9" id="KW-0812">Transmembrane</keyword>
<dbReference type="PROSITE" id="PS50011">
    <property type="entry name" value="PROTEIN_KINASE_DOM"/>
    <property type="match status" value="1"/>
</dbReference>
<dbReference type="InterPro" id="IPR017441">
    <property type="entry name" value="Protein_kinase_ATP_BS"/>
</dbReference>
<dbReference type="InterPro" id="IPR000719">
    <property type="entry name" value="Prot_kinase_dom"/>
</dbReference>
<evidence type="ECO:0000259" key="10">
    <source>
        <dbReference type="PROSITE" id="PS50011"/>
    </source>
</evidence>
<dbReference type="Gene3D" id="3.30.200.20">
    <property type="entry name" value="Phosphorylase Kinase, domain 1"/>
    <property type="match status" value="1"/>
</dbReference>
<dbReference type="GO" id="GO:0004674">
    <property type="term" value="F:protein serine/threonine kinase activity"/>
    <property type="evidence" value="ECO:0007669"/>
    <property type="project" value="UniProtKB-KW"/>
</dbReference>
<dbReference type="Proteomes" id="UP000225108">
    <property type="component" value="Unassembled WGS sequence"/>
</dbReference>
<dbReference type="SUPFAM" id="SSF56112">
    <property type="entry name" value="Protein kinase-like (PK-like)"/>
    <property type="match status" value="1"/>
</dbReference>
<keyword evidence="4 7" id="KW-0547">Nucleotide-binding</keyword>
<dbReference type="GO" id="GO:0005524">
    <property type="term" value="F:ATP binding"/>
    <property type="evidence" value="ECO:0007669"/>
    <property type="project" value="UniProtKB-UniRule"/>
</dbReference>
<feature type="domain" description="Protein kinase" evidence="10">
    <location>
        <begin position="19"/>
        <end position="280"/>
    </location>
</feature>
<keyword evidence="3" id="KW-0808">Transferase</keyword>
<evidence type="ECO:0000313" key="11">
    <source>
        <dbReference type="EMBL" id="PHV68784.1"/>
    </source>
</evidence>
<protein>
    <recommendedName>
        <fullName evidence="1">non-specific serine/threonine protein kinase</fullName>
        <ecNumber evidence="1">2.7.11.1</ecNumber>
    </recommendedName>
</protein>
<feature type="binding site" evidence="7">
    <location>
        <position position="48"/>
    </location>
    <ligand>
        <name>ATP</name>
        <dbReference type="ChEBI" id="CHEBI:30616"/>
    </ligand>
</feature>
<keyword evidence="9" id="KW-1133">Transmembrane helix</keyword>
<keyword evidence="6 7" id="KW-0067">ATP-binding</keyword>
<dbReference type="PANTHER" id="PTHR43289:SF6">
    <property type="entry name" value="SERINE_THREONINE-PROTEIN KINASE NEKL-3"/>
    <property type="match status" value="1"/>
</dbReference>
<reference evidence="11 12" key="1">
    <citation type="submission" date="2017-10" db="EMBL/GenBank/DDBJ databases">
        <title>The draft genome sequence of Williamsia sp. BULT 1.1 isolated from the semi-arid grassland soils from South Africa.</title>
        <authorList>
            <person name="Kabwe M.H."/>
            <person name="Govender N."/>
            <person name="Mutseka Lunga P."/>
            <person name="Vikram S."/>
            <person name="Makhalanyane T.P."/>
        </authorList>
    </citation>
    <scope>NUCLEOTIDE SEQUENCE [LARGE SCALE GENOMIC DNA]</scope>
    <source>
        <strain evidence="11 12">BULT 1.1</strain>
    </source>
</reference>
<keyword evidence="2 11" id="KW-0723">Serine/threonine-protein kinase</keyword>
<evidence type="ECO:0000313" key="12">
    <source>
        <dbReference type="Proteomes" id="UP000225108"/>
    </source>
</evidence>
<dbReference type="InterPro" id="IPR011009">
    <property type="entry name" value="Kinase-like_dom_sf"/>
</dbReference>
<organism evidence="11 12">
    <name type="scientific">Williamsia marianensis</name>
    <dbReference type="NCBI Taxonomy" id="85044"/>
    <lineage>
        <taxon>Bacteria</taxon>
        <taxon>Bacillati</taxon>
        <taxon>Actinomycetota</taxon>
        <taxon>Actinomycetes</taxon>
        <taxon>Mycobacteriales</taxon>
        <taxon>Nocardiaceae</taxon>
        <taxon>Williamsia</taxon>
    </lineage>
</organism>
<feature type="transmembrane region" description="Helical" evidence="9">
    <location>
        <begin position="368"/>
        <end position="392"/>
    </location>
</feature>
<dbReference type="Pfam" id="PF00069">
    <property type="entry name" value="Pkinase"/>
    <property type="match status" value="1"/>
</dbReference>
<evidence type="ECO:0000256" key="4">
    <source>
        <dbReference type="ARBA" id="ARBA00022741"/>
    </source>
</evidence>
<dbReference type="PROSITE" id="PS00107">
    <property type="entry name" value="PROTEIN_KINASE_ATP"/>
    <property type="match status" value="1"/>
</dbReference>
<gene>
    <name evidence="11" type="ORF">CSW57_06400</name>
</gene>
<dbReference type="Gene3D" id="1.10.510.10">
    <property type="entry name" value="Transferase(Phosphotransferase) domain 1"/>
    <property type="match status" value="1"/>
</dbReference>
<name>A0A2G3PSJ9_WILMA</name>
<evidence type="ECO:0000256" key="5">
    <source>
        <dbReference type="ARBA" id="ARBA00022777"/>
    </source>
</evidence>
<sequence>MSASSYRVPGPDYLVAGRYRLRSKIGGGGMGAVWLAHDTLLDRQVAIKQVLSVAGMTEDSAAEMRQRAMREGRIAARLSHRNAIAMHDVALDAGEPWLVMEYLPSRSIAEILHQAGTMPVKQVAQIGAQVADAMAEAHNAGIMHRDIKPGNILIAEGRNAGLVKLTDFGISRSKDDVQLTQTGVITGTPAYFAPEVARGEDPTEASDVYSLGSTLYTCVEGQPPFGLDENSLVLLHKVARGEIIRPQRAGALEGALLAMLEPSPARRPTMAGIRDRLAQIAAGDAGNTAQILTSPLDRRTAPLPPRPPTRRIPTTTESGLPAAHGPTTVGRAHPTSGVGESWQVTQHSRPVFSGFDQPPGKTDPPRHAALAAAVFLAFVVLAAIAVTLIALLR</sequence>
<evidence type="ECO:0000256" key="6">
    <source>
        <dbReference type="ARBA" id="ARBA00022840"/>
    </source>
</evidence>
<evidence type="ECO:0000256" key="1">
    <source>
        <dbReference type="ARBA" id="ARBA00012513"/>
    </source>
</evidence>
<dbReference type="PROSITE" id="PS00108">
    <property type="entry name" value="PROTEIN_KINASE_ST"/>
    <property type="match status" value="1"/>
</dbReference>
<proteinExistence type="predicted"/>
<evidence type="ECO:0000256" key="9">
    <source>
        <dbReference type="SAM" id="Phobius"/>
    </source>
</evidence>
<evidence type="ECO:0000256" key="2">
    <source>
        <dbReference type="ARBA" id="ARBA00022527"/>
    </source>
</evidence>
<dbReference type="SMART" id="SM00220">
    <property type="entry name" value="S_TKc"/>
    <property type="match status" value="1"/>
</dbReference>
<dbReference type="PANTHER" id="PTHR43289">
    <property type="entry name" value="MITOGEN-ACTIVATED PROTEIN KINASE KINASE KINASE 20-RELATED"/>
    <property type="match status" value="1"/>
</dbReference>
<dbReference type="RefSeq" id="WP_099381876.1">
    <property type="nucleotide sequence ID" value="NZ_PEBD01000004.1"/>
</dbReference>
<dbReference type="EC" id="2.7.11.1" evidence="1"/>
<comment type="caution">
    <text evidence="11">The sequence shown here is derived from an EMBL/GenBank/DDBJ whole genome shotgun (WGS) entry which is preliminary data.</text>
</comment>
<keyword evidence="5 11" id="KW-0418">Kinase</keyword>
<dbReference type="InterPro" id="IPR008271">
    <property type="entry name" value="Ser/Thr_kinase_AS"/>
</dbReference>